<dbReference type="AlphaFoldDB" id="A0A0F9GGX5"/>
<protein>
    <recommendedName>
        <fullName evidence="1">Methyltransferase domain-containing protein</fullName>
    </recommendedName>
</protein>
<dbReference type="InterPro" id="IPR041698">
    <property type="entry name" value="Methyltransf_25"/>
</dbReference>
<accession>A0A0F9GGX5</accession>
<evidence type="ECO:0000259" key="1">
    <source>
        <dbReference type="Pfam" id="PF13649"/>
    </source>
</evidence>
<proteinExistence type="predicted"/>
<dbReference type="SUPFAM" id="SSF53335">
    <property type="entry name" value="S-adenosyl-L-methionine-dependent methyltransferases"/>
    <property type="match status" value="1"/>
</dbReference>
<gene>
    <name evidence="2" type="ORF">LCGC14_1828880</name>
</gene>
<reference evidence="2" key="1">
    <citation type="journal article" date="2015" name="Nature">
        <title>Complex archaea that bridge the gap between prokaryotes and eukaryotes.</title>
        <authorList>
            <person name="Spang A."/>
            <person name="Saw J.H."/>
            <person name="Jorgensen S.L."/>
            <person name="Zaremba-Niedzwiedzka K."/>
            <person name="Martijn J."/>
            <person name="Lind A.E."/>
            <person name="van Eijk R."/>
            <person name="Schleper C."/>
            <person name="Guy L."/>
            <person name="Ettema T.J."/>
        </authorList>
    </citation>
    <scope>NUCLEOTIDE SEQUENCE</scope>
</reference>
<comment type="caution">
    <text evidence="2">The sequence shown here is derived from an EMBL/GenBank/DDBJ whole genome shotgun (WGS) entry which is preliminary data.</text>
</comment>
<evidence type="ECO:0000313" key="2">
    <source>
        <dbReference type="EMBL" id="KKL97993.1"/>
    </source>
</evidence>
<dbReference type="InterPro" id="IPR029063">
    <property type="entry name" value="SAM-dependent_MTases_sf"/>
</dbReference>
<dbReference type="Pfam" id="PF13649">
    <property type="entry name" value="Methyltransf_25"/>
    <property type="match status" value="1"/>
</dbReference>
<dbReference type="Gene3D" id="3.40.50.150">
    <property type="entry name" value="Vaccinia Virus protein VP39"/>
    <property type="match status" value="1"/>
</dbReference>
<feature type="non-terminal residue" evidence="2">
    <location>
        <position position="1"/>
    </location>
</feature>
<dbReference type="EMBL" id="LAZR01018028">
    <property type="protein sequence ID" value="KKL97993.1"/>
    <property type="molecule type" value="Genomic_DNA"/>
</dbReference>
<feature type="domain" description="Methyltransferase" evidence="1">
    <location>
        <begin position="2"/>
        <end position="76"/>
    </location>
</feature>
<sequence>ATLVDPSDSMLEGAKVKLSKYKGITYLKASFHDLLNQKSDPGAHDMFVSAQAIHHLETDEKAMLFKLIYEKLSSGGMFINIDVAKPPTEELEAAYFSIWASQMQEIMDRHGVSGFRPEDVIAQYKSPESANRPDTLETQHGALKDAGFKGVECYFKSGIFVVYGGYRE</sequence>
<name>A0A0F9GGX5_9ZZZZ</name>
<organism evidence="2">
    <name type="scientific">marine sediment metagenome</name>
    <dbReference type="NCBI Taxonomy" id="412755"/>
    <lineage>
        <taxon>unclassified sequences</taxon>
        <taxon>metagenomes</taxon>
        <taxon>ecological metagenomes</taxon>
    </lineage>
</organism>